<evidence type="ECO:0000256" key="3">
    <source>
        <dbReference type="ARBA" id="ARBA00022475"/>
    </source>
</evidence>
<keyword evidence="2 7" id="KW-0813">Transport</keyword>
<dbReference type="InterPro" id="IPR005769">
    <property type="entry name" value="PhnE/PtxC"/>
</dbReference>
<gene>
    <name evidence="9" type="ORF">BDK89_1256</name>
</gene>
<organism evidence="9 10">
    <name type="scientific">Ilumatobacter fluminis</name>
    <dbReference type="NCBI Taxonomy" id="467091"/>
    <lineage>
        <taxon>Bacteria</taxon>
        <taxon>Bacillati</taxon>
        <taxon>Actinomycetota</taxon>
        <taxon>Acidimicrobiia</taxon>
        <taxon>Acidimicrobiales</taxon>
        <taxon>Ilumatobacteraceae</taxon>
        <taxon>Ilumatobacter</taxon>
    </lineage>
</organism>
<feature type="transmembrane region" description="Helical" evidence="7">
    <location>
        <begin position="20"/>
        <end position="37"/>
    </location>
</feature>
<dbReference type="PROSITE" id="PS50928">
    <property type="entry name" value="ABC_TM1"/>
    <property type="match status" value="1"/>
</dbReference>
<comment type="subcellular location">
    <subcellularLocation>
        <location evidence="1 7">Cell membrane</location>
        <topology evidence="1 7">Multi-pass membrane protein</topology>
    </subcellularLocation>
</comment>
<dbReference type="NCBIfam" id="TIGR01097">
    <property type="entry name" value="PhnE"/>
    <property type="match status" value="1"/>
</dbReference>
<dbReference type="GO" id="GO:0005886">
    <property type="term" value="C:plasma membrane"/>
    <property type="evidence" value="ECO:0007669"/>
    <property type="project" value="UniProtKB-SubCell"/>
</dbReference>
<evidence type="ECO:0000256" key="5">
    <source>
        <dbReference type="ARBA" id="ARBA00022989"/>
    </source>
</evidence>
<evidence type="ECO:0000259" key="8">
    <source>
        <dbReference type="PROSITE" id="PS50928"/>
    </source>
</evidence>
<dbReference type="Pfam" id="PF00528">
    <property type="entry name" value="BPD_transp_1"/>
    <property type="match status" value="1"/>
</dbReference>
<dbReference type="PANTHER" id="PTHR30043:SF1">
    <property type="entry name" value="ABC TRANSPORT SYSTEM PERMEASE PROTEIN P69"/>
    <property type="match status" value="1"/>
</dbReference>
<feature type="transmembrane region" description="Helical" evidence="7">
    <location>
        <begin position="240"/>
        <end position="261"/>
    </location>
</feature>
<evidence type="ECO:0000256" key="2">
    <source>
        <dbReference type="ARBA" id="ARBA00022448"/>
    </source>
</evidence>
<feature type="transmembrane region" description="Helical" evidence="7">
    <location>
        <begin position="208"/>
        <end position="228"/>
    </location>
</feature>
<evidence type="ECO:0000256" key="7">
    <source>
        <dbReference type="RuleBase" id="RU363032"/>
    </source>
</evidence>
<accession>A0A4R7HY49</accession>
<sequence>MSSMSASPPVELPSKPRDTFKIVVSTIFVVLFGWSAISVDIKWSRLLEAPADMYRLFKAMYSDIPWDELSRLIGLMWDSIAMAWVGTLIAAVFAIPLSFLAAENLVGRPVAWVTRQVFNVLRAVPEVILALLFVPMFGLSPMAGVLAIGVGSIGSLGKLFYEIIENIERGPIEATDAVGASRLQRLRWGVVPQVAPELTSFLLYRFEINIRASSVLGVVGAGGIGGVLADTVRFKEYGVAGLALIVVIVGTIIVDTISGAIRRRIVAGRTIDIGEAQKYAVDTGGLS</sequence>
<reference evidence="9 10" key="1">
    <citation type="submission" date="2019-03" db="EMBL/GenBank/DDBJ databases">
        <title>Sequencing the genomes of 1000 actinobacteria strains.</title>
        <authorList>
            <person name="Klenk H.-P."/>
        </authorList>
    </citation>
    <scope>NUCLEOTIDE SEQUENCE [LARGE SCALE GENOMIC DNA]</scope>
    <source>
        <strain evidence="9 10">DSM 18936</strain>
    </source>
</reference>
<keyword evidence="6 7" id="KW-0472">Membrane</keyword>
<protein>
    <submittedName>
        <fullName evidence="9">Phosphonate transport system permease protein</fullName>
    </submittedName>
</protein>
<dbReference type="SUPFAM" id="SSF161098">
    <property type="entry name" value="MetI-like"/>
    <property type="match status" value="1"/>
</dbReference>
<dbReference type="CDD" id="cd06261">
    <property type="entry name" value="TM_PBP2"/>
    <property type="match status" value="1"/>
</dbReference>
<evidence type="ECO:0000313" key="9">
    <source>
        <dbReference type="EMBL" id="TDT15680.1"/>
    </source>
</evidence>
<dbReference type="GO" id="GO:0015416">
    <property type="term" value="F:ABC-type phosphonate transporter activity"/>
    <property type="evidence" value="ECO:0007669"/>
    <property type="project" value="InterPro"/>
</dbReference>
<feature type="domain" description="ABC transmembrane type-1" evidence="8">
    <location>
        <begin position="76"/>
        <end position="258"/>
    </location>
</feature>
<comment type="caution">
    <text evidence="9">The sequence shown here is derived from an EMBL/GenBank/DDBJ whole genome shotgun (WGS) entry which is preliminary data.</text>
</comment>
<dbReference type="RefSeq" id="WP_166657415.1">
    <property type="nucleotide sequence ID" value="NZ_SOAU01000001.1"/>
</dbReference>
<evidence type="ECO:0000256" key="4">
    <source>
        <dbReference type="ARBA" id="ARBA00022692"/>
    </source>
</evidence>
<dbReference type="InterPro" id="IPR035906">
    <property type="entry name" value="MetI-like_sf"/>
</dbReference>
<dbReference type="InterPro" id="IPR000515">
    <property type="entry name" value="MetI-like"/>
</dbReference>
<dbReference type="Proteomes" id="UP000294558">
    <property type="component" value="Unassembled WGS sequence"/>
</dbReference>
<evidence type="ECO:0000256" key="6">
    <source>
        <dbReference type="ARBA" id="ARBA00023136"/>
    </source>
</evidence>
<comment type="similarity">
    <text evidence="7">Belongs to the binding-protein-dependent transport system permease family.</text>
</comment>
<evidence type="ECO:0000313" key="10">
    <source>
        <dbReference type="Proteomes" id="UP000294558"/>
    </source>
</evidence>
<keyword evidence="4 7" id="KW-0812">Transmembrane</keyword>
<keyword evidence="3" id="KW-1003">Cell membrane</keyword>
<dbReference type="EMBL" id="SOAU01000001">
    <property type="protein sequence ID" value="TDT15680.1"/>
    <property type="molecule type" value="Genomic_DNA"/>
</dbReference>
<name>A0A4R7HY49_9ACTN</name>
<dbReference type="AlphaFoldDB" id="A0A4R7HY49"/>
<proteinExistence type="inferred from homology"/>
<keyword evidence="10" id="KW-1185">Reference proteome</keyword>
<feature type="transmembrane region" description="Helical" evidence="7">
    <location>
        <begin position="127"/>
        <end position="150"/>
    </location>
</feature>
<dbReference type="Gene3D" id="1.10.3720.10">
    <property type="entry name" value="MetI-like"/>
    <property type="match status" value="1"/>
</dbReference>
<evidence type="ECO:0000256" key="1">
    <source>
        <dbReference type="ARBA" id="ARBA00004651"/>
    </source>
</evidence>
<keyword evidence="5 7" id="KW-1133">Transmembrane helix</keyword>
<feature type="transmembrane region" description="Helical" evidence="7">
    <location>
        <begin position="80"/>
        <end position="102"/>
    </location>
</feature>
<dbReference type="PANTHER" id="PTHR30043">
    <property type="entry name" value="PHOSPHONATES TRANSPORT SYSTEM PERMEASE PROTEIN"/>
    <property type="match status" value="1"/>
</dbReference>